<evidence type="ECO:0000313" key="3">
    <source>
        <dbReference type="Proteomes" id="UP000054538"/>
    </source>
</evidence>
<proteinExistence type="predicted"/>
<dbReference type="Proteomes" id="UP000054538">
    <property type="component" value="Unassembled WGS sequence"/>
</dbReference>
<protein>
    <submittedName>
        <fullName evidence="2">Uncharacterized protein</fullName>
    </submittedName>
</protein>
<accession>A0A0D0CQC8</accession>
<gene>
    <name evidence="2" type="ORF">PAXRUDRAFT_21336</name>
</gene>
<reference evidence="2 3" key="1">
    <citation type="submission" date="2014-04" db="EMBL/GenBank/DDBJ databases">
        <authorList>
            <consortium name="DOE Joint Genome Institute"/>
            <person name="Kuo A."/>
            <person name="Kohler A."/>
            <person name="Jargeat P."/>
            <person name="Nagy L.G."/>
            <person name="Floudas D."/>
            <person name="Copeland A."/>
            <person name="Barry K.W."/>
            <person name="Cichocki N."/>
            <person name="Veneault-Fourrey C."/>
            <person name="LaButti K."/>
            <person name="Lindquist E.A."/>
            <person name="Lipzen A."/>
            <person name="Lundell T."/>
            <person name="Morin E."/>
            <person name="Murat C."/>
            <person name="Sun H."/>
            <person name="Tunlid A."/>
            <person name="Henrissat B."/>
            <person name="Grigoriev I.V."/>
            <person name="Hibbett D.S."/>
            <person name="Martin F."/>
            <person name="Nordberg H.P."/>
            <person name="Cantor M.N."/>
            <person name="Hua S.X."/>
        </authorList>
    </citation>
    <scope>NUCLEOTIDE SEQUENCE [LARGE SCALE GENOMIC DNA]</scope>
    <source>
        <strain evidence="2 3">Ve08.2h10</strain>
    </source>
</reference>
<organism evidence="2 3">
    <name type="scientific">Paxillus rubicundulus Ve08.2h10</name>
    <dbReference type="NCBI Taxonomy" id="930991"/>
    <lineage>
        <taxon>Eukaryota</taxon>
        <taxon>Fungi</taxon>
        <taxon>Dikarya</taxon>
        <taxon>Basidiomycota</taxon>
        <taxon>Agaricomycotina</taxon>
        <taxon>Agaricomycetes</taxon>
        <taxon>Agaricomycetidae</taxon>
        <taxon>Boletales</taxon>
        <taxon>Paxilineae</taxon>
        <taxon>Paxillaceae</taxon>
        <taxon>Paxillus</taxon>
    </lineage>
</organism>
<dbReference type="HOGENOM" id="CLU_2638757_0_0_1"/>
<evidence type="ECO:0000256" key="1">
    <source>
        <dbReference type="SAM" id="MobiDB-lite"/>
    </source>
</evidence>
<keyword evidence="3" id="KW-1185">Reference proteome</keyword>
<feature type="compositionally biased region" description="Basic and acidic residues" evidence="1">
    <location>
        <begin position="11"/>
        <end position="21"/>
    </location>
</feature>
<feature type="region of interest" description="Disordered" evidence="1">
    <location>
        <begin position="1"/>
        <end position="77"/>
    </location>
</feature>
<sequence>MGNSKLAANEDGEHSNLKDLSDSEQENNALQDSKPEPRTLSDPPPSTATKKSGSAKQKAEAEIEEDKSWLKSRLKAT</sequence>
<dbReference type="InParanoid" id="A0A0D0CQC8"/>
<name>A0A0D0CQC8_9AGAM</name>
<evidence type="ECO:0000313" key="2">
    <source>
        <dbReference type="EMBL" id="KIK73001.1"/>
    </source>
</evidence>
<dbReference type="AlphaFoldDB" id="A0A0D0CQC8"/>
<feature type="compositionally biased region" description="Basic and acidic residues" evidence="1">
    <location>
        <begin position="57"/>
        <end position="69"/>
    </location>
</feature>
<reference evidence="3" key="2">
    <citation type="submission" date="2015-01" db="EMBL/GenBank/DDBJ databases">
        <title>Evolutionary Origins and Diversification of the Mycorrhizal Mutualists.</title>
        <authorList>
            <consortium name="DOE Joint Genome Institute"/>
            <consortium name="Mycorrhizal Genomics Consortium"/>
            <person name="Kohler A."/>
            <person name="Kuo A."/>
            <person name="Nagy L.G."/>
            <person name="Floudas D."/>
            <person name="Copeland A."/>
            <person name="Barry K.W."/>
            <person name="Cichocki N."/>
            <person name="Veneault-Fourrey C."/>
            <person name="LaButti K."/>
            <person name="Lindquist E.A."/>
            <person name="Lipzen A."/>
            <person name="Lundell T."/>
            <person name="Morin E."/>
            <person name="Murat C."/>
            <person name="Riley R."/>
            <person name="Ohm R."/>
            <person name="Sun H."/>
            <person name="Tunlid A."/>
            <person name="Henrissat B."/>
            <person name="Grigoriev I.V."/>
            <person name="Hibbett D.S."/>
            <person name="Martin F."/>
        </authorList>
    </citation>
    <scope>NUCLEOTIDE SEQUENCE [LARGE SCALE GENOMIC DNA]</scope>
    <source>
        <strain evidence="3">Ve08.2h10</strain>
    </source>
</reference>
<dbReference type="EMBL" id="KN830206">
    <property type="protein sequence ID" value="KIK73001.1"/>
    <property type="molecule type" value="Genomic_DNA"/>
</dbReference>